<dbReference type="EMBL" id="ACPB03042114">
    <property type="status" value="NOT_ANNOTATED_CDS"/>
    <property type="molecule type" value="Genomic_DNA"/>
</dbReference>
<organism evidence="1 2">
    <name type="scientific">Rhodnius prolixus</name>
    <name type="common">Triatomid bug</name>
    <dbReference type="NCBI Taxonomy" id="13249"/>
    <lineage>
        <taxon>Eukaryota</taxon>
        <taxon>Metazoa</taxon>
        <taxon>Ecdysozoa</taxon>
        <taxon>Arthropoda</taxon>
        <taxon>Hexapoda</taxon>
        <taxon>Insecta</taxon>
        <taxon>Pterygota</taxon>
        <taxon>Neoptera</taxon>
        <taxon>Paraneoptera</taxon>
        <taxon>Hemiptera</taxon>
        <taxon>Heteroptera</taxon>
        <taxon>Panheteroptera</taxon>
        <taxon>Cimicomorpha</taxon>
        <taxon>Reduviidae</taxon>
        <taxon>Triatominae</taxon>
        <taxon>Rhodnius</taxon>
    </lineage>
</organism>
<dbReference type="InParanoid" id="T1I2K7"/>
<dbReference type="AlphaFoldDB" id="T1I2K7"/>
<keyword evidence="2" id="KW-1185">Reference proteome</keyword>
<reference evidence="1" key="1">
    <citation type="submission" date="2015-05" db="UniProtKB">
        <authorList>
            <consortium name="EnsemblMetazoa"/>
        </authorList>
    </citation>
    <scope>IDENTIFICATION</scope>
</reference>
<dbReference type="Proteomes" id="UP000015103">
    <property type="component" value="Unassembled WGS sequence"/>
</dbReference>
<sequence length="54" mass="6288">MVRRKVDLMIKKCKKEVIPDFRDTCKLAADLISCKLKYSKRVSSLIKLEKVSQC</sequence>
<proteinExistence type="predicted"/>
<evidence type="ECO:0000313" key="2">
    <source>
        <dbReference type="Proteomes" id="UP000015103"/>
    </source>
</evidence>
<dbReference type="EnsemblMetazoa" id="RPRC010526-RA">
    <property type="protein sequence ID" value="RPRC010526-PA"/>
    <property type="gene ID" value="RPRC010526"/>
</dbReference>
<name>T1I2K7_RHOPR</name>
<dbReference type="HOGENOM" id="CLU_3052877_0_0_1"/>
<accession>T1I2K7</accession>
<protein>
    <submittedName>
        <fullName evidence="1">Uncharacterized protein</fullName>
    </submittedName>
</protein>
<dbReference type="VEuPathDB" id="VectorBase:RPRC010526"/>
<evidence type="ECO:0000313" key="1">
    <source>
        <dbReference type="EnsemblMetazoa" id="RPRC010526-PA"/>
    </source>
</evidence>